<protein>
    <submittedName>
        <fullName evidence="2">Type II toxin-antitoxin system VapC family toxin</fullName>
    </submittedName>
</protein>
<dbReference type="PANTHER" id="PTHR36173:SF2">
    <property type="entry name" value="RIBONUCLEASE VAPC16"/>
    <property type="match status" value="1"/>
</dbReference>
<dbReference type="Proteomes" id="UP000432089">
    <property type="component" value="Unassembled WGS sequence"/>
</dbReference>
<keyword evidence="3" id="KW-1185">Reference proteome</keyword>
<dbReference type="RefSeq" id="WP_150969568.1">
    <property type="nucleotide sequence ID" value="NZ_VZDO01000006.1"/>
</dbReference>
<comment type="caution">
    <text evidence="2">The sequence shown here is derived from an EMBL/GenBank/DDBJ whole genome shotgun (WGS) entry which is preliminary data.</text>
</comment>
<evidence type="ECO:0000259" key="1">
    <source>
        <dbReference type="Pfam" id="PF01850"/>
    </source>
</evidence>
<evidence type="ECO:0000313" key="3">
    <source>
        <dbReference type="Proteomes" id="UP000432089"/>
    </source>
</evidence>
<dbReference type="EMBL" id="VZDO01000006">
    <property type="protein sequence ID" value="KAB0680112.1"/>
    <property type="molecule type" value="Genomic_DNA"/>
</dbReference>
<dbReference type="Gene3D" id="3.40.50.1010">
    <property type="entry name" value="5'-nuclease"/>
    <property type="match status" value="1"/>
</dbReference>
<dbReference type="CDD" id="cd09872">
    <property type="entry name" value="PIN_Sll0205-like"/>
    <property type="match status" value="1"/>
</dbReference>
<dbReference type="InterPro" id="IPR002716">
    <property type="entry name" value="PIN_dom"/>
</dbReference>
<gene>
    <name evidence="2" type="ORF">F6X38_09915</name>
</gene>
<dbReference type="InterPro" id="IPR041705">
    <property type="entry name" value="PIN_Sll0205"/>
</dbReference>
<name>A0A7V7PQ40_9HYPH</name>
<reference evidence="2 3" key="1">
    <citation type="submission" date="2019-09" db="EMBL/GenBank/DDBJ databases">
        <title>YIM 132180 draft genome.</title>
        <authorList>
            <person name="Zhang K."/>
        </authorList>
    </citation>
    <scope>NUCLEOTIDE SEQUENCE [LARGE SCALE GENOMIC DNA]</scope>
    <source>
        <strain evidence="2 3">YIM 132180</strain>
    </source>
</reference>
<dbReference type="Pfam" id="PF01850">
    <property type="entry name" value="PIN"/>
    <property type="match status" value="1"/>
</dbReference>
<dbReference type="AlphaFoldDB" id="A0A7V7PQ40"/>
<dbReference type="SUPFAM" id="SSF88723">
    <property type="entry name" value="PIN domain-like"/>
    <property type="match status" value="1"/>
</dbReference>
<organism evidence="2 3">
    <name type="scientific">Plantimonas leprariae</name>
    <dbReference type="NCBI Taxonomy" id="2615207"/>
    <lineage>
        <taxon>Bacteria</taxon>
        <taxon>Pseudomonadati</taxon>
        <taxon>Pseudomonadota</taxon>
        <taxon>Alphaproteobacteria</taxon>
        <taxon>Hyphomicrobiales</taxon>
        <taxon>Aurantimonadaceae</taxon>
        <taxon>Plantimonas</taxon>
    </lineage>
</organism>
<feature type="domain" description="PIN" evidence="1">
    <location>
        <begin position="4"/>
        <end position="123"/>
    </location>
</feature>
<evidence type="ECO:0000313" key="2">
    <source>
        <dbReference type="EMBL" id="KAB0680112.1"/>
    </source>
</evidence>
<dbReference type="InterPro" id="IPR029060">
    <property type="entry name" value="PIN-like_dom_sf"/>
</dbReference>
<sequence>MTGYLVDTHLLVWAADETERLSKTAAAILSDPASDLAFSVVALWELVIKTGLGRSVIRGDIVALRRQLLARRYRELQVTADHAFAVAALPPLHGDPFDRLMIAQARAEGLTLLTSDAVVARYPGMIERV</sequence>
<dbReference type="InterPro" id="IPR052919">
    <property type="entry name" value="TA_system_RNase"/>
</dbReference>
<proteinExistence type="predicted"/>
<dbReference type="PANTHER" id="PTHR36173">
    <property type="entry name" value="RIBONUCLEASE VAPC16-RELATED"/>
    <property type="match status" value="1"/>
</dbReference>
<accession>A0A7V7PQ40</accession>